<evidence type="ECO:0000313" key="1">
    <source>
        <dbReference type="EMBL" id="KGX17257.1"/>
    </source>
</evidence>
<name>A0AA40JJE0_BURPE</name>
<reference evidence="1 2" key="1">
    <citation type="submission" date="2014-08" db="EMBL/GenBank/DDBJ databases">
        <authorList>
            <person name="Bunnell A."/>
            <person name="Chain P.S."/>
            <person name="Chertkov O."/>
            <person name="Currie B.J."/>
            <person name="Daligault H.E."/>
            <person name="Davenport K.W."/>
            <person name="Davis C."/>
            <person name="Gleasner C.D."/>
            <person name="Johnson S.L."/>
            <person name="Kaestli M."/>
            <person name="Koren S."/>
            <person name="Kunde Y.A."/>
            <person name="Mayo M."/>
            <person name="McMurry K.K."/>
            <person name="Price E.P."/>
            <person name="Reitenga K.G."/>
            <person name="Robison R."/>
            <person name="Rosovitz M.J."/>
            <person name="Sarovich D.S."/>
            <person name="Teshima H."/>
        </authorList>
    </citation>
    <scope>NUCLEOTIDE SEQUENCE [LARGE SCALE GENOMIC DNA]</scope>
    <source>
        <strain evidence="1 2">MSHR44</strain>
    </source>
</reference>
<evidence type="ECO:0000313" key="2">
    <source>
        <dbReference type="Proteomes" id="UP000030475"/>
    </source>
</evidence>
<dbReference type="Proteomes" id="UP000030475">
    <property type="component" value="Unassembled WGS sequence"/>
</dbReference>
<gene>
    <name evidence="1" type="ORF">Y036_6170</name>
</gene>
<comment type="caution">
    <text evidence="1">The sequence shown here is derived from an EMBL/GenBank/DDBJ whole genome shotgun (WGS) entry which is preliminary data.</text>
</comment>
<organism evidence="1 2">
    <name type="scientific">Burkholderia pseudomallei</name>
    <name type="common">Pseudomonas pseudomallei</name>
    <dbReference type="NCBI Taxonomy" id="28450"/>
    <lineage>
        <taxon>Bacteria</taxon>
        <taxon>Pseudomonadati</taxon>
        <taxon>Pseudomonadota</taxon>
        <taxon>Betaproteobacteria</taxon>
        <taxon>Burkholderiales</taxon>
        <taxon>Burkholderiaceae</taxon>
        <taxon>Burkholderia</taxon>
        <taxon>pseudomallei group</taxon>
    </lineage>
</organism>
<dbReference type="EMBL" id="JQIM01000007">
    <property type="protein sequence ID" value="KGX17257.1"/>
    <property type="molecule type" value="Genomic_DNA"/>
</dbReference>
<proteinExistence type="predicted"/>
<accession>A0AA40JJE0</accession>
<protein>
    <submittedName>
        <fullName evidence="1">Uncharacterized protein</fullName>
    </submittedName>
</protein>
<dbReference type="RefSeq" id="WP_038740801.1">
    <property type="nucleotide sequence ID" value="NZ_KN323090.1"/>
</dbReference>
<dbReference type="AlphaFoldDB" id="A0AA40JJE0"/>
<sequence length="89" mass="9942">MSQQFVCVGIEIETQRCVGVDFCKNEEELRWKADMFHRDFGEGYLIIEHPSRGDAIATTAVEVMALACERSAFEAAQTALTRIGQLSKS</sequence>